<dbReference type="SMART" id="SM00032">
    <property type="entry name" value="CCP"/>
    <property type="match status" value="3"/>
</dbReference>
<dbReference type="FunFam" id="2.10.70.10:FF:000112">
    <property type="entry name" value="Uncharacterized protein, isoform C"/>
    <property type="match status" value="1"/>
</dbReference>
<dbReference type="InterPro" id="IPR006585">
    <property type="entry name" value="FTP1"/>
</dbReference>
<dbReference type="FunFam" id="2.60.120.260:FF:000101">
    <property type="entry name" value="uncharacterized protein LOC108094628 isoform X2"/>
    <property type="match status" value="1"/>
</dbReference>
<evidence type="ECO:0000256" key="5">
    <source>
        <dbReference type="ARBA" id="ARBA00022837"/>
    </source>
</evidence>
<feature type="compositionally biased region" description="Low complexity" evidence="9">
    <location>
        <begin position="568"/>
        <end position="602"/>
    </location>
</feature>
<evidence type="ECO:0000256" key="2">
    <source>
        <dbReference type="ARBA" id="ARBA00022723"/>
    </source>
</evidence>
<dbReference type="InterPro" id="IPR008979">
    <property type="entry name" value="Galactose-bd-like_sf"/>
</dbReference>
<dbReference type="InterPro" id="IPR050350">
    <property type="entry name" value="Compl-Cell_Adhes-Reg"/>
</dbReference>
<reference evidence="13 14" key="1">
    <citation type="journal article" date="2024" name="bioRxiv">
        <title>A reference genome for Trichogramma kaykai: A tiny desert-dwelling parasitoid wasp with competing sex-ratio distorters.</title>
        <authorList>
            <person name="Culotta J."/>
            <person name="Lindsey A.R."/>
        </authorList>
    </citation>
    <scope>NUCLEOTIDE SEQUENCE [LARGE SCALE GENOMIC DNA]</scope>
    <source>
        <strain evidence="13 14">KSX58</strain>
    </source>
</reference>
<evidence type="ECO:0000313" key="14">
    <source>
        <dbReference type="Proteomes" id="UP001627154"/>
    </source>
</evidence>
<dbReference type="InterPro" id="IPR035976">
    <property type="entry name" value="Sushi/SCR/CCP_sf"/>
</dbReference>
<keyword evidence="6 8" id="KW-1015">Disulfide bond</keyword>
<comment type="caution">
    <text evidence="13">The sequence shown here is derived from an EMBL/GenBank/DDBJ whole genome shotgun (WGS) entry which is preliminary data.</text>
</comment>
<dbReference type="SMART" id="SM00034">
    <property type="entry name" value="CLECT"/>
    <property type="match status" value="1"/>
</dbReference>
<feature type="domain" description="Sushi" evidence="12">
    <location>
        <begin position="392"/>
        <end position="451"/>
    </location>
</feature>
<comment type="caution">
    <text evidence="8">Lacks conserved residue(s) required for the propagation of feature annotation.</text>
</comment>
<feature type="compositionally biased region" description="Basic and acidic residues" evidence="9">
    <location>
        <begin position="914"/>
        <end position="924"/>
    </location>
</feature>
<dbReference type="AlphaFoldDB" id="A0ABD2WK62"/>
<dbReference type="SUPFAM" id="SSF56436">
    <property type="entry name" value="C-type lectin-like"/>
    <property type="match status" value="1"/>
</dbReference>
<evidence type="ECO:0000256" key="3">
    <source>
        <dbReference type="ARBA" id="ARBA00022729"/>
    </source>
</evidence>
<dbReference type="CDD" id="cd00033">
    <property type="entry name" value="CCP"/>
    <property type="match status" value="3"/>
</dbReference>
<feature type="compositionally biased region" description="Low complexity" evidence="9">
    <location>
        <begin position="542"/>
        <end position="561"/>
    </location>
</feature>
<feature type="domain" description="Sushi" evidence="12">
    <location>
        <begin position="452"/>
        <end position="535"/>
    </location>
</feature>
<dbReference type="SUPFAM" id="SSF49785">
    <property type="entry name" value="Galactose-binding domain-like"/>
    <property type="match status" value="1"/>
</dbReference>
<feature type="compositionally biased region" description="Low complexity" evidence="9">
    <location>
        <begin position="613"/>
        <end position="625"/>
    </location>
</feature>
<keyword evidence="4" id="KW-0677">Repeat</keyword>
<feature type="disulfide bond" evidence="8">
    <location>
        <begin position="506"/>
        <end position="533"/>
    </location>
</feature>
<protein>
    <recommendedName>
        <fullName evidence="15">Sushi, von Willebrand factor type A, EGF and pentraxin domain-containing protein 1</fullName>
    </recommendedName>
</protein>
<evidence type="ECO:0000256" key="1">
    <source>
        <dbReference type="ARBA" id="ARBA00022659"/>
    </source>
</evidence>
<dbReference type="Proteomes" id="UP001627154">
    <property type="component" value="Unassembled WGS sequence"/>
</dbReference>
<feature type="domain" description="C-type lectin" evidence="11">
    <location>
        <begin position="196"/>
        <end position="316"/>
    </location>
</feature>
<sequence length="989" mass="107651">MRNRGKVFSGLSEREIARPPWLARNSTLLNVAAGKAPMQSSKADSGIPQLAVDASSAQAYNPQTCTLTLPEEKPWWYVNLLEPYMVQLVRLDFGKSCCGDGVPGTIVVRVGNNRPDLGTNPVCNRFTGPLEEGSPLFLPCNPPMPGAFVSVHLESTKPKQPVQLSLCEAFVYTDQALPIERCPQFRDQPPGSTATYNGKCYIFYNRQPRNFRDALDFCRDRGGSLVDESNPALQGFISWELWRRHRSDTSSQYWMGAVRDPKDRSVWRWTGSGDEISVSFWSIPQGTEQDCARYDGSRGWLWSDTPCNARLNYICQHQPRACGRPEQPPNSTMSVVGPNAGNKSLLDSSRRYQVGTNVEYSCDTGSLLIGPSTRTCLDTGFYNEFPPVCKSIECGYPANIKHGGYTLINDTVTYLSQVLYSCEEGFEMTGRARLTCDIDERWNGPPPRCEPIRCDAPAVVPHASLAIEEIDIEDIGSAGKSSSAALLSQGQAAKSLFVGSIVTYTCEKGYKLIGNRQLLCLTSGSYDRAAPTCIEDSQREQSPTPSSPATTKPSSSKPSATRGRPFLPTRTRSTTTTQAPTSPSGSTSRSTTSTMTTTTTTTNQPPIQRVYHTTTRTRPQLPTTPSLVGSELPASVKETEQKRPSIGLQRPVETKRPPVHETADHPQDNEISGSGVDNAHAEIGAGVPEPNGPYRINRADQPTSHQAKLNMTMIIGVAIFGAVVFLAVIITTTILVMKNSNPYGRGSRFRGGRNAFNVVGGVCRGGGGGGSFASVGGGASGGVLNSNSAAAAAAAMAASRHCANDGGEAVPSRWYTLLALPFPDQHLGRRDLTSARRPNDHPYSYCFNSSKHYRHRASPDCNTVASFDSGSSGSRGGLNRYYRQAWENLHESTGQKMPVGGGGSVLVGPPMSSRRRETLDEPGYRDGSGGHNNYRHHGQHNNSSSVERDGSELVVNDAYASKNVSGDKKRHHHHHHHHYPINRDHQAHF</sequence>
<feature type="disulfide bond" evidence="8">
    <location>
        <begin position="362"/>
        <end position="389"/>
    </location>
</feature>
<evidence type="ECO:0000256" key="10">
    <source>
        <dbReference type="SAM" id="Phobius"/>
    </source>
</evidence>
<dbReference type="InterPro" id="IPR016187">
    <property type="entry name" value="CTDL_fold"/>
</dbReference>
<dbReference type="InterPro" id="IPR018378">
    <property type="entry name" value="C-type_lectin_CS"/>
</dbReference>
<keyword evidence="10" id="KW-0472">Membrane</keyword>
<dbReference type="CDD" id="cd00037">
    <property type="entry name" value="CLECT"/>
    <property type="match status" value="1"/>
</dbReference>
<keyword evidence="3" id="KW-0732">Signal</keyword>
<dbReference type="GO" id="GO:0046872">
    <property type="term" value="F:metal ion binding"/>
    <property type="evidence" value="ECO:0007669"/>
    <property type="project" value="UniProtKB-KW"/>
</dbReference>
<dbReference type="PROSITE" id="PS00615">
    <property type="entry name" value="C_TYPE_LECTIN_1"/>
    <property type="match status" value="1"/>
</dbReference>
<dbReference type="Pfam" id="PF00084">
    <property type="entry name" value="Sushi"/>
    <property type="match status" value="3"/>
</dbReference>
<name>A0ABD2WK62_9HYME</name>
<dbReference type="SMART" id="SM00607">
    <property type="entry name" value="FTP"/>
    <property type="match status" value="1"/>
</dbReference>
<dbReference type="Gene3D" id="3.10.100.10">
    <property type="entry name" value="Mannose-Binding Protein A, subunit A"/>
    <property type="match status" value="1"/>
</dbReference>
<evidence type="ECO:0000313" key="13">
    <source>
        <dbReference type="EMBL" id="KAL3393403.1"/>
    </source>
</evidence>
<dbReference type="InterPro" id="IPR000436">
    <property type="entry name" value="Sushi_SCR_CCP_dom"/>
</dbReference>
<dbReference type="Pfam" id="PF00059">
    <property type="entry name" value="Lectin_C"/>
    <property type="match status" value="1"/>
</dbReference>
<feature type="region of interest" description="Disordered" evidence="9">
    <location>
        <begin position="534"/>
        <end position="699"/>
    </location>
</feature>
<evidence type="ECO:0000256" key="4">
    <source>
        <dbReference type="ARBA" id="ARBA00022737"/>
    </source>
</evidence>
<evidence type="ECO:0000256" key="9">
    <source>
        <dbReference type="SAM" id="MobiDB-lite"/>
    </source>
</evidence>
<evidence type="ECO:0000256" key="8">
    <source>
        <dbReference type="PROSITE-ProRule" id="PRU00302"/>
    </source>
</evidence>
<keyword evidence="10" id="KW-1133">Transmembrane helix</keyword>
<feature type="region of interest" description="Disordered" evidence="9">
    <location>
        <begin position="892"/>
        <end position="949"/>
    </location>
</feature>
<dbReference type="FunFam" id="3.10.100.10:FF:000089">
    <property type="entry name" value="Uncharacterized protein, isoform C"/>
    <property type="match status" value="1"/>
</dbReference>
<dbReference type="EMBL" id="JBJJXI010000098">
    <property type="protein sequence ID" value="KAL3393403.1"/>
    <property type="molecule type" value="Genomic_DNA"/>
</dbReference>
<dbReference type="InterPro" id="IPR016186">
    <property type="entry name" value="C-type_lectin-like/link_sf"/>
</dbReference>
<dbReference type="InterPro" id="IPR001304">
    <property type="entry name" value="C-type_lectin-like"/>
</dbReference>
<organism evidence="13 14">
    <name type="scientific">Trichogramma kaykai</name>
    <dbReference type="NCBI Taxonomy" id="54128"/>
    <lineage>
        <taxon>Eukaryota</taxon>
        <taxon>Metazoa</taxon>
        <taxon>Ecdysozoa</taxon>
        <taxon>Arthropoda</taxon>
        <taxon>Hexapoda</taxon>
        <taxon>Insecta</taxon>
        <taxon>Pterygota</taxon>
        <taxon>Neoptera</taxon>
        <taxon>Endopterygota</taxon>
        <taxon>Hymenoptera</taxon>
        <taxon>Apocrita</taxon>
        <taxon>Proctotrupomorpha</taxon>
        <taxon>Chalcidoidea</taxon>
        <taxon>Trichogrammatidae</taxon>
        <taxon>Trichogramma</taxon>
    </lineage>
</organism>
<evidence type="ECO:0000256" key="7">
    <source>
        <dbReference type="ARBA" id="ARBA00023180"/>
    </source>
</evidence>
<feature type="region of interest" description="Disordered" evidence="9">
    <location>
        <begin position="963"/>
        <end position="989"/>
    </location>
</feature>
<keyword evidence="14" id="KW-1185">Reference proteome</keyword>
<dbReference type="PANTHER" id="PTHR19325">
    <property type="entry name" value="COMPLEMENT COMPONENT-RELATED SUSHI DOMAIN-CONTAINING"/>
    <property type="match status" value="1"/>
</dbReference>
<evidence type="ECO:0000259" key="12">
    <source>
        <dbReference type="PROSITE" id="PS50923"/>
    </source>
</evidence>
<feature type="compositionally biased region" description="Basic and acidic residues" evidence="9">
    <location>
        <begin position="652"/>
        <end position="668"/>
    </location>
</feature>
<feature type="domain" description="Sushi" evidence="12">
    <location>
        <begin position="320"/>
        <end position="391"/>
    </location>
</feature>
<dbReference type="PANTHER" id="PTHR19325:SF497">
    <property type="entry name" value="SUSHI, VON WILLEBRAND FACTOR TYPE A, EGF AND PENTRAXIN DOMAIN-CONTAINING PROTEIN 1-LIKE PROTEIN"/>
    <property type="match status" value="1"/>
</dbReference>
<feature type="transmembrane region" description="Helical" evidence="10">
    <location>
        <begin position="713"/>
        <end position="737"/>
    </location>
</feature>
<dbReference type="SUPFAM" id="SSF57535">
    <property type="entry name" value="Complement control module/SCR domain"/>
    <property type="match status" value="3"/>
</dbReference>
<evidence type="ECO:0008006" key="15">
    <source>
        <dbReference type="Google" id="ProtNLM"/>
    </source>
</evidence>
<dbReference type="Gene3D" id="2.10.70.10">
    <property type="entry name" value="Complement Module, domain 1"/>
    <property type="match status" value="3"/>
</dbReference>
<keyword evidence="5" id="KW-0106">Calcium</keyword>
<gene>
    <name evidence="13" type="ORF">TKK_012265</name>
</gene>
<keyword evidence="2" id="KW-0479">Metal-binding</keyword>
<proteinExistence type="predicted"/>
<feature type="disulfide bond" evidence="8">
    <location>
        <begin position="422"/>
        <end position="449"/>
    </location>
</feature>
<keyword evidence="1 8" id="KW-0768">Sushi</keyword>
<feature type="compositionally biased region" description="Basic residues" evidence="9">
    <location>
        <begin position="968"/>
        <end position="980"/>
    </location>
</feature>
<evidence type="ECO:0000259" key="11">
    <source>
        <dbReference type="PROSITE" id="PS50041"/>
    </source>
</evidence>
<dbReference type="PROSITE" id="PS50041">
    <property type="entry name" value="C_TYPE_LECTIN_2"/>
    <property type="match status" value="1"/>
</dbReference>
<keyword evidence="10" id="KW-0812">Transmembrane</keyword>
<keyword evidence="7" id="KW-0325">Glycoprotein</keyword>
<evidence type="ECO:0000256" key="6">
    <source>
        <dbReference type="ARBA" id="ARBA00023157"/>
    </source>
</evidence>
<dbReference type="Gene3D" id="2.60.120.260">
    <property type="entry name" value="Galactose-binding domain-like"/>
    <property type="match status" value="1"/>
</dbReference>
<accession>A0ABD2WK62</accession>
<dbReference type="PROSITE" id="PS50923">
    <property type="entry name" value="SUSHI"/>
    <property type="match status" value="3"/>
</dbReference>